<feature type="region of interest" description="Disordered" evidence="1">
    <location>
        <begin position="1"/>
        <end position="73"/>
    </location>
</feature>
<feature type="compositionally biased region" description="Polar residues" evidence="1">
    <location>
        <begin position="1"/>
        <end position="12"/>
    </location>
</feature>
<keyword evidence="3" id="KW-1185">Reference proteome</keyword>
<sequence>MSSHTMATASNEMTEHAENAEATYKPSEHDGLKKDGTPDKRMSSDHGFGGDKQLAHDAGVKGGKTDAEDMAYN</sequence>
<feature type="compositionally biased region" description="Basic and acidic residues" evidence="1">
    <location>
        <begin position="53"/>
        <end position="67"/>
    </location>
</feature>
<feature type="compositionally biased region" description="Basic and acidic residues" evidence="1">
    <location>
        <begin position="26"/>
        <end position="44"/>
    </location>
</feature>
<comment type="caution">
    <text evidence="2">The sequence shown here is derived from an EMBL/GenBank/DDBJ whole genome shotgun (WGS) entry which is preliminary data.</text>
</comment>
<organism evidence="2 3">
    <name type="scientific">Rhodotorula taiwanensis</name>
    <dbReference type="NCBI Taxonomy" id="741276"/>
    <lineage>
        <taxon>Eukaryota</taxon>
        <taxon>Fungi</taxon>
        <taxon>Dikarya</taxon>
        <taxon>Basidiomycota</taxon>
        <taxon>Pucciniomycotina</taxon>
        <taxon>Microbotryomycetes</taxon>
        <taxon>Sporidiobolales</taxon>
        <taxon>Sporidiobolaceae</taxon>
        <taxon>Rhodotorula</taxon>
    </lineage>
</organism>
<proteinExistence type="predicted"/>
<dbReference type="EMBL" id="PJQD01000023">
    <property type="protein sequence ID" value="POY74615.1"/>
    <property type="molecule type" value="Genomic_DNA"/>
</dbReference>
<gene>
    <name evidence="2" type="ORF">BMF94_2376</name>
</gene>
<evidence type="ECO:0000313" key="3">
    <source>
        <dbReference type="Proteomes" id="UP000237144"/>
    </source>
</evidence>
<dbReference type="Proteomes" id="UP000237144">
    <property type="component" value="Unassembled WGS sequence"/>
</dbReference>
<protein>
    <submittedName>
        <fullName evidence="2">Uncharacterized protein</fullName>
    </submittedName>
</protein>
<accession>A0A2S5BCV9</accession>
<dbReference type="AlphaFoldDB" id="A0A2S5BCV9"/>
<reference evidence="2 3" key="1">
    <citation type="journal article" date="2018" name="Front. Microbiol.">
        <title>Prospects for Fungal Bioremediation of Acidic Radioactive Waste Sites: Characterization and Genome Sequence of Rhodotorula taiwanensis MD1149.</title>
        <authorList>
            <person name="Tkavc R."/>
            <person name="Matrosova V.Y."/>
            <person name="Grichenko O.E."/>
            <person name="Gostincar C."/>
            <person name="Volpe R.P."/>
            <person name="Klimenkova P."/>
            <person name="Gaidamakova E.K."/>
            <person name="Zhou C.E."/>
            <person name="Stewart B.J."/>
            <person name="Lyman M.G."/>
            <person name="Malfatti S.A."/>
            <person name="Rubinfeld B."/>
            <person name="Courtot M."/>
            <person name="Singh J."/>
            <person name="Dalgard C.L."/>
            <person name="Hamilton T."/>
            <person name="Frey K.G."/>
            <person name="Gunde-Cimerman N."/>
            <person name="Dugan L."/>
            <person name="Daly M.J."/>
        </authorList>
    </citation>
    <scope>NUCLEOTIDE SEQUENCE [LARGE SCALE GENOMIC DNA]</scope>
    <source>
        <strain evidence="2 3">MD1149</strain>
    </source>
</reference>
<evidence type="ECO:0000313" key="2">
    <source>
        <dbReference type="EMBL" id="POY74615.1"/>
    </source>
</evidence>
<dbReference type="OrthoDB" id="5279375at2759"/>
<evidence type="ECO:0000256" key="1">
    <source>
        <dbReference type="SAM" id="MobiDB-lite"/>
    </source>
</evidence>
<name>A0A2S5BCV9_9BASI</name>